<keyword evidence="2" id="KW-0479">Metal-binding</keyword>
<organism evidence="4 5">
    <name type="scientific">Candidatus Competibacter phosphatis</name>
    <dbReference type="NCBI Taxonomy" id="221280"/>
    <lineage>
        <taxon>Bacteria</taxon>
        <taxon>Pseudomonadati</taxon>
        <taxon>Pseudomonadota</taxon>
        <taxon>Gammaproteobacteria</taxon>
        <taxon>Candidatus Competibacteraceae</taxon>
        <taxon>Candidatus Competibacter</taxon>
    </lineage>
</organism>
<reference evidence="4 5" key="1">
    <citation type="submission" date="2019-03" db="EMBL/GenBank/DDBJ databases">
        <title>Metabolic reconstructions from genomes of highly enriched 'Candidatus Accumulibacter' and 'Candidatus Competibacter' bioreactor populations.</title>
        <authorList>
            <person name="Annavajhala M.K."/>
            <person name="Welles L."/>
            <person name="Abbas B."/>
            <person name="Sorokin D."/>
            <person name="Park H."/>
            <person name="Van Loosdrecht M."/>
            <person name="Chandran K."/>
        </authorList>
    </citation>
    <scope>NUCLEOTIDE SEQUENCE [LARGE SCALE GENOMIC DNA]</scope>
    <source>
        <strain evidence="4 5">SBR_G</strain>
    </source>
</reference>
<dbReference type="PANTHER" id="PTHR37302:SF1">
    <property type="entry name" value="PROTEIN DINB"/>
    <property type="match status" value="1"/>
</dbReference>
<feature type="compositionally biased region" description="Low complexity" evidence="3">
    <location>
        <begin position="174"/>
        <end position="184"/>
    </location>
</feature>
<dbReference type="Proteomes" id="UP000760480">
    <property type="component" value="Unassembled WGS sequence"/>
</dbReference>
<evidence type="ECO:0000256" key="1">
    <source>
        <dbReference type="ARBA" id="ARBA00008635"/>
    </source>
</evidence>
<protein>
    <submittedName>
        <fullName evidence="4">Damage-inducible protein DinB</fullName>
    </submittedName>
</protein>
<keyword evidence="5" id="KW-1185">Reference proteome</keyword>
<dbReference type="InterPro" id="IPR007837">
    <property type="entry name" value="DinB"/>
</dbReference>
<dbReference type="Pfam" id="PF05163">
    <property type="entry name" value="DinB"/>
    <property type="match status" value="1"/>
</dbReference>
<accession>A0ABX1TLX7</accession>
<name>A0ABX1TLX7_9GAMM</name>
<evidence type="ECO:0000313" key="5">
    <source>
        <dbReference type="Proteomes" id="UP000760480"/>
    </source>
</evidence>
<sequence>MSEKTQLVLLSHYNRLMNERLYAATAKMPEALQRENRGAFFGSVIGTLNHILIGDILWLKRFARHPSGYRTLEPVLAMGDPTSLREIRFVDWAELQAARDRMDQMIVDWCAEVREEDLARPLAYRDFAGRPHCKNLGGLALHLFLHQIHHRGQVTTLLSQAGIDFGDTDLPELLPEEGPALGRGAATAEGDSGLA</sequence>
<proteinExistence type="inferred from homology"/>
<feature type="region of interest" description="Disordered" evidence="3">
    <location>
        <begin position="174"/>
        <end position="195"/>
    </location>
</feature>
<evidence type="ECO:0000256" key="3">
    <source>
        <dbReference type="SAM" id="MobiDB-lite"/>
    </source>
</evidence>
<evidence type="ECO:0000313" key="4">
    <source>
        <dbReference type="EMBL" id="NMQ18900.1"/>
    </source>
</evidence>
<gene>
    <name evidence="4" type="ORF">E4P82_06565</name>
</gene>
<dbReference type="EMBL" id="SPMZ01000016">
    <property type="protein sequence ID" value="NMQ18900.1"/>
    <property type="molecule type" value="Genomic_DNA"/>
</dbReference>
<dbReference type="PANTHER" id="PTHR37302">
    <property type="entry name" value="SLR1116 PROTEIN"/>
    <property type="match status" value="1"/>
</dbReference>
<dbReference type="Gene3D" id="1.20.120.450">
    <property type="entry name" value="dinb family like domain"/>
    <property type="match status" value="1"/>
</dbReference>
<dbReference type="InterPro" id="IPR034660">
    <property type="entry name" value="DinB/YfiT-like"/>
</dbReference>
<comment type="similarity">
    <text evidence="1">Belongs to the DinB family.</text>
</comment>
<evidence type="ECO:0000256" key="2">
    <source>
        <dbReference type="ARBA" id="ARBA00022723"/>
    </source>
</evidence>
<dbReference type="SUPFAM" id="SSF109854">
    <property type="entry name" value="DinB/YfiT-like putative metalloenzymes"/>
    <property type="match status" value="1"/>
</dbReference>
<comment type="caution">
    <text evidence="4">The sequence shown here is derived from an EMBL/GenBank/DDBJ whole genome shotgun (WGS) entry which is preliminary data.</text>
</comment>